<keyword evidence="8" id="KW-1185">Reference proteome</keyword>
<evidence type="ECO:0000313" key="7">
    <source>
        <dbReference type="EMBL" id="WVZ60643.1"/>
    </source>
</evidence>
<dbReference type="GO" id="GO:0005506">
    <property type="term" value="F:iron ion binding"/>
    <property type="evidence" value="ECO:0007669"/>
    <property type="project" value="InterPro"/>
</dbReference>
<dbReference type="SUPFAM" id="SSF48264">
    <property type="entry name" value="Cytochrome P450"/>
    <property type="match status" value="1"/>
</dbReference>
<dbReference type="FunFam" id="1.10.630.10:FF:000104">
    <property type="entry name" value="Cytochrome P450 family 81 subfamily D polypeptide 8"/>
    <property type="match status" value="1"/>
</dbReference>
<protein>
    <recommendedName>
        <fullName evidence="9">Cytochrome P450</fullName>
    </recommendedName>
</protein>
<dbReference type="InterPro" id="IPR050651">
    <property type="entry name" value="Plant_Cytochrome_P450_Monoox"/>
</dbReference>
<feature type="binding site" description="axial binding residue" evidence="5">
    <location>
        <position position="454"/>
    </location>
    <ligand>
        <name>heme</name>
        <dbReference type="ChEBI" id="CHEBI:30413"/>
    </ligand>
    <ligandPart>
        <name>Fe</name>
        <dbReference type="ChEBI" id="CHEBI:18248"/>
    </ligandPart>
</feature>
<evidence type="ECO:0000256" key="5">
    <source>
        <dbReference type="PIRSR" id="PIRSR602401-1"/>
    </source>
</evidence>
<organism evidence="7 8">
    <name type="scientific">Paspalum notatum var. saurae</name>
    <dbReference type="NCBI Taxonomy" id="547442"/>
    <lineage>
        <taxon>Eukaryota</taxon>
        <taxon>Viridiplantae</taxon>
        <taxon>Streptophyta</taxon>
        <taxon>Embryophyta</taxon>
        <taxon>Tracheophyta</taxon>
        <taxon>Spermatophyta</taxon>
        <taxon>Magnoliopsida</taxon>
        <taxon>Liliopsida</taxon>
        <taxon>Poales</taxon>
        <taxon>Poaceae</taxon>
        <taxon>PACMAD clade</taxon>
        <taxon>Panicoideae</taxon>
        <taxon>Andropogonodae</taxon>
        <taxon>Paspaleae</taxon>
        <taxon>Paspalinae</taxon>
        <taxon>Paspalum</taxon>
    </lineage>
</organism>
<evidence type="ECO:0000313" key="8">
    <source>
        <dbReference type="Proteomes" id="UP001341281"/>
    </source>
</evidence>
<evidence type="ECO:0000256" key="1">
    <source>
        <dbReference type="ARBA" id="ARBA00022617"/>
    </source>
</evidence>
<gene>
    <name evidence="7" type="ORF">U9M48_010636</name>
</gene>
<proteinExistence type="inferred from homology"/>
<evidence type="ECO:0008006" key="9">
    <source>
        <dbReference type="Google" id="ProtNLM"/>
    </source>
</evidence>
<keyword evidence="6" id="KW-0503">Monooxygenase</keyword>
<dbReference type="InterPro" id="IPR017972">
    <property type="entry name" value="Cyt_P450_CS"/>
</dbReference>
<dbReference type="EMBL" id="CP144746">
    <property type="protein sequence ID" value="WVZ60643.1"/>
    <property type="molecule type" value="Genomic_DNA"/>
</dbReference>
<evidence type="ECO:0000256" key="6">
    <source>
        <dbReference type="RuleBase" id="RU000461"/>
    </source>
</evidence>
<keyword evidence="2 5" id="KW-0479">Metal-binding</keyword>
<dbReference type="PANTHER" id="PTHR47947:SF23">
    <property type="entry name" value="CYTOCHROME P450 FAMILY PROTEIN, EXPRESSED"/>
    <property type="match status" value="1"/>
</dbReference>
<dbReference type="PRINTS" id="PR00463">
    <property type="entry name" value="EP450I"/>
</dbReference>
<comment type="cofactor">
    <cofactor evidence="5">
        <name>heme</name>
        <dbReference type="ChEBI" id="CHEBI:30413"/>
    </cofactor>
</comment>
<dbReference type="InterPro" id="IPR001128">
    <property type="entry name" value="Cyt_P450"/>
</dbReference>
<dbReference type="GO" id="GO:0016705">
    <property type="term" value="F:oxidoreductase activity, acting on paired donors, with incorporation or reduction of molecular oxygen"/>
    <property type="evidence" value="ECO:0007669"/>
    <property type="project" value="InterPro"/>
</dbReference>
<dbReference type="InterPro" id="IPR036396">
    <property type="entry name" value="Cyt_P450_sf"/>
</dbReference>
<keyword evidence="1 5" id="KW-0349">Heme</keyword>
<dbReference type="PRINTS" id="PR00385">
    <property type="entry name" value="P450"/>
</dbReference>
<evidence type="ECO:0000256" key="2">
    <source>
        <dbReference type="ARBA" id="ARBA00022723"/>
    </source>
</evidence>
<evidence type="ECO:0000256" key="4">
    <source>
        <dbReference type="ARBA" id="ARBA00023004"/>
    </source>
</evidence>
<dbReference type="PROSITE" id="PS00086">
    <property type="entry name" value="CYTOCHROME_P450"/>
    <property type="match status" value="1"/>
</dbReference>
<dbReference type="PANTHER" id="PTHR47947">
    <property type="entry name" value="CYTOCHROME P450 82C3-RELATED"/>
    <property type="match status" value="1"/>
</dbReference>
<dbReference type="GO" id="GO:0004497">
    <property type="term" value="F:monooxygenase activity"/>
    <property type="evidence" value="ECO:0007669"/>
    <property type="project" value="UniProtKB-KW"/>
</dbReference>
<reference evidence="7 8" key="1">
    <citation type="submission" date="2024-02" db="EMBL/GenBank/DDBJ databases">
        <title>High-quality chromosome-scale genome assembly of Pensacola bahiagrass (Paspalum notatum Flugge var. saurae).</title>
        <authorList>
            <person name="Vega J.M."/>
            <person name="Podio M."/>
            <person name="Orjuela J."/>
            <person name="Siena L.A."/>
            <person name="Pessino S.C."/>
            <person name="Combes M.C."/>
            <person name="Mariac C."/>
            <person name="Albertini E."/>
            <person name="Pupilli F."/>
            <person name="Ortiz J.P.A."/>
            <person name="Leblanc O."/>
        </authorList>
    </citation>
    <scope>NUCLEOTIDE SEQUENCE [LARGE SCALE GENOMIC DNA]</scope>
    <source>
        <strain evidence="7">R1</strain>
        <tissue evidence="7">Leaf</tissue>
    </source>
</reference>
<keyword evidence="4 5" id="KW-0408">Iron</keyword>
<dbReference type="Pfam" id="PF00067">
    <property type="entry name" value="p450"/>
    <property type="match status" value="1"/>
</dbReference>
<sequence length="518" mass="57265">MDTVYYLAVGSVALLFLLHYLIGGGGGGGKGKGARRLPPSPPAFPFIGHLYLVKPPLHSTLTRLAATYGPVFSLRMGSRLAVIVSSPEGAKECLTDNDLIFANRPLFPSVRLVSYNGTMLGMSNYGAHWRNLRRVAAIQLLSAHRIACMTPVISAEVRAMVRRMDHVAAAAPGGAARLQLKRRLFELSLSVLMETIARTKTSRTEANSDTDMSPEAEEFKQLLDEIIPHIGRANRWDYLPALAWFDTSGVKNKIIDAVNRRDAFLRRLIDANRKRLQDGIDLDSEDRSMIAVLLSRQKTEPDFYTDTMITALCSNLFSAGTETTSSTTEWALSLLLNHPEELKKAQAEIDAVVGTSRLVTADDVSRLPYLQCIINETLRLYPPAPLLLPHESSADCKVGGYDVPKGTMLLVNVYDIQRDPAVWEDAGKFKPQRFEDGKADEKLMMPFGMGRRKCPGDTLALRTIGLVLSTLLQCFEWDRVDGAEIDMTEGGGLTMPRAVPLEAICKPREAMRHVLKEL</sequence>
<evidence type="ECO:0000256" key="3">
    <source>
        <dbReference type="ARBA" id="ARBA00023002"/>
    </source>
</evidence>
<accession>A0AAQ3WGQ2</accession>
<dbReference type="Gene3D" id="1.10.630.10">
    <property type="entry name" value="Cytochrome P450"/>
    <property type="match status" value="1"/>
</dbReference>
<name>A0AAQ3WGQ2_PASNO</name>
<dbReference type="Proteomes" id="UP001341281">
    <property type="component" value="Chromosome 02"/>
</dbReference>
<dbReference type="FunFam" id="1.10.630.10:FF:000175">
    <property type="entry name" value="Cytochrome P450 family 81 subfamily D polypeptide 8"/>
    <property type="match status" value="1"/>
</dbReference>
<comment type="similarity">
    <text evidence="6">Belongs to the cytochrome P450 family.</text>
</comment>
<dbReference type="InterPro" id="IPR002401">
    <property type="entry name" value="Cyt_P450_E_grp-I"/>
</dbReference>
<dbReference type="GO" id="GO:0020037">
    <property type="term" value="F:heme binding"/>
    <property type="evidence" value="ECO:0007669"/>
    <property type="project" value="InterPro"/>
</dbReference>
<dbReference type="AlphaFoldDB" id="A0AAQ3WGQ2"/>
<keyword evidence="3 6" id="KW-0560">Oxidoreductase</keyword>